<dbReference type="PANTHER" id="PTHR43792">
    <property type="entry name" value="GNAT FAMILY, PUTATIVE (AFU_ORTHOLOGUE AFUA_3G00765)-RELATED-RELATED"/>
    <property type="match status" value="1"/>
</dbReference>
<organism evidence="5 6">
    <name type="scientific">Vibrio genomosp. F10</name>
    <dbReference type="NCBI Taxonomy" id="723171"/>
    <lineage>
        <taxon>Bacteria</taxon>
        <taxon>Pseudomonadati</taxon>
        <taxon>Pseudomonadota</taxon>
        <taxon>Gammaproteobacteria</taxon>
        <taxon>Vibrionales</taxon>
        <taxon>Vibrionaceae</taxon>
        <taxon>Vibrio</taxon>
    </lineage>
</organism>
<dbReference type="Gene3D" id="3.40.630.30">
    <property type="match status" value="1"/>
</dbReference>
<dbReference type="NCBIfam" id="NF008072">
    <property type="entry name" value="PRK10809.1"/>
    <property type="match status" value="1"/>
</dbReference>
<dbReference type="SUPFAM" id="SSF55729">
    <property type="entry name" value="Acyl-CoA N-acyltransferases (Nat)"/>
    <property type="match status" value="1"/>
</dbReference>
<accession>A0A1B9R0T4</accession>
<protein>
    <submittedName>
        <fullName evidence="5">Ribosomal-protein-alanine acetyltransferase</fullName>
    </submittedName>
</protein>
<reference evidence="6" key="1">
    <citation type="submission" date="2016-06" db="EMBL/GenBank/DDBJ databases">
        <authorList>
            <person name="Hehemann J.-H."/>
            <person name="Arevalo P."/>
            <person name="Datta M.S."/>
            <person name="Polz M.F."/>
        </authorList>
    </citation>
    <scope>NUCLEOTIDE SEQUENCE [LARGE SCALE GENOMIC DNA]</scope>
    <source>
        <strain evidence="6">9CSC122</strain>
    </source>
</reference>
<dbReference type="InterPro" id="IPR016181">
    <property type="entry name" value="Acyl_CoA_acyltransferase"/>
</dbReference>
<comment type="similarity">
    <text evidence="3">Belongs to the acetyltransferase family. RimJ subfamily.</text>
</comment>
<comment type="caution">
    <text evidence="5">The sequence shown here is derived from an EMBL/GenBank/DDBJ whole genome shotgun (WGS) entry which is preliminary data.</text>
</comment>
<dbReference type="GO" id="GO:0005737">
    <property type="term" value="C:cytoplasm"/>
    <property type="evidence" value="ECO:0007669"/>
    <property type="project" value="TreeGrafter"/>
</dbReference>
<keyword evidence="6" id="KW-1185">Reference proteome</keyword>
<evidence type="ECO:0000256" key="3">
    <source>
        <dbReference type="ARBA" id="ARBA00038502"/>
    </source>
</evidence>
<evidence type="ECO:0000313" key="6">
    <source>
        <dbReference type="Proteomes" id="UP000093173"/>
    </source>
</evidence>
<evidence type="ECO:0000313" key="5">
    <source>
        <dbReference type="EMBL" id="OCH77899.1"/>
    </source>
</evidence>
<dbReference type="Proteomes" id="UP000093173">
    <property type="component" value="Unassembled WGS sequence"/>
</dbReference>
<dbReference type="RefSeq" id="WP_017038655.1">
    <property type="nucleotide sequence ID" value="NZ_JBNGCH010000341.1"/>
</dbReference>
<sequence length="193" mass="22404">MNRVNSHRSVYEADDDFILRTAEIDDAQRITDYFNRNRTHLKAWEPKREDAFFTYQGWSKKLIKLHELHSLGLGFYLIILSPDSQTVLGTVSFSNLSRFPCYTCTVGYSLDGQLQGKGIMTRALNRAINYMFTYQSMHRINAAYMPKNERSAAVLKNNGFEKEGFAKKYLLINGQWEDHILTSCINENWKAVK</sequence>
<dbReference type="Pfam" id="PF13302">
    <property type="entry name" value="Acetyltransf_3"/>
    <property type="match status" value="1"/>
</dbReference>
<evidence type="ECO:0000256" key="1">
    <source>
        <dbReference type="ARBA" id="ARBA00022679"/>
    </source>
</evidence>
<dbReference type="EMBL" id="MAJZ01000341">
    <property type="protein sequence ID" value="OCH77899.1"/>
    <property type="molecule type" value="Genomic_DNA"/>
</dbReference>
<evidence type="ECO:0000256" key="2">
    <source>
        <dbReference type="ARBA" id="ARBA00023315"/>
    </source>
</evidence>
<dbReference type="InterPro" id="IPR051531">
    <property type="entry name" value="N-acetyltransferase"/>
</dbReference>
<keyword evidence="2" id="KW-0012">Acyltransferase</keyword>
<keyword evidence="1 5" id="KW-0808">Transferase</keyword>
<dbReference type="AlphaFoldDB" id="A0A1B9R0T4"/>
<feature type="domain" description="N-acetyltransferase" evidence="4">
    <location>
        <begin position="17"/>
        <end position="182"/>
    </location>
</feature>
<dbReference type="GO" id="GO:0008999">
    <property type="term" value="F:protein-N-terminal-alanine acetyltransferase activity"/>
    <property type="evidence" value="ECO:0007669"/>
    <property type="project" value="TreeGrafter"/>
</dbReference>
<dbReference type="InterPro" id="IPR000182">
    <property type="entry name" value="GNAT_dom"/>
</dbReference>
<name>A0A1B9R0T4_9VIBR</name>
<dbReference type="PANTHER" id="PTHR43792:SF8">
    <property type="entry name" value="[RIBOSOMAL PROTEIN US5]-ALANINE N-ACETYLTRANSFERASE"/>
    <property type="match status" value="1"/>
</dbReference>
<dbReference type="PROSITE" id="PS51186">
    <property type="entry name" value="GNAT"/>
    <property type="match status" value="1"/>
</dbReference>
<proteinExistence type="inferred from homology"/>
<evidence type="ECO:0000259" key="4">
    <source>
        <dbReference type="PROSITE" id="PS51186"/>
    </source>
</evidence>
<gene>
    <name evidence="5" type="ORF">A6E14_06925</name>
</gene>